<evidence type="ECO:0000313" key="1">
    <source>
        <dbReference type="EMBL" id="VFJ94980.1"/>
    </source>
</evidence>
<accession>A0A450VAZ6</accession>
<organism evidence="3">
    <name type="scientific">Candidatus Kentrum eta</name>
    <dbReference type="NCBI Taxonomy" id="2126337"/>
    <lineage>
        <taxon>Bacteria</taxon>
        <taxon>Pseudomonadati</taxon>
        <taxon>Pseudomonadota</taxon>
        <taxon>Gammaproteobacteria</taxon>
        <taxon>Candidatus Kentrum</taxon>
    </lineage>
</organism>
<reference evidence="3" key="1">
    <citation type="submission" date="2019-02" db="EMBL/GenBank/DDBJ databases">
        <authorList>
            <person name="Gruber-Vodicka R. H."/>
            <person name="Seah K. B. B."/>
        </authorList>
    </citation>
    <scope>NUCLEOTIDE SEQUENCE</scope>
    <source>
        <strain evidence="3">BECK_SA2B12</strain>
        <strain evidence="1">BECK_SA2B15</strain>
        <strain evidence="2">BECK_SA2B20</strain>
    </source>
</reference>
<proteinExistence type="predicted"/>
<name>A0A450VAZ6_9GAMM</name>
<dbReference type="EMBL" id="CAADFG010000080">
    <property type="protein sequence ID" value="VFJ94980.1"/>
    <property type="molecule type" value="Genomic_DNA"/>
</dbReference>
<evidence type="ECO:0000313" key="3">
    <source>
        <dbReference type="EMBL" id="VFK01950.1"/>
    </source>
</evidence>
<protein>
    <submittedName>
        <fullName evidence="3">Uncharacterized protein</fullName>
    </submittedName>
</protein>
<dbReference type="EMBL" id="CAADFJ010000077">
    <property type="protein sequence ID" value="VFK01950.1"/>
    <property type="molecule type" value="Genomic_DNA"/>
</dbReference>
<dbReference type="EMBL" id="CAADFI010000084">
    <property type="protein sequence ID" value="VFJ95906.1"/>
    <property type="molecule type" value="Genomic_DNA"/>
</dbReference>
<sequence>MPNINVQQILPGMIAAAEAVLDEKWPVIKDYAEAELEKLARTLAQIETLKLSGQIGEAEASVLFEMQKNTNRAVMLTLQGMSLLLVEEAINAALAAVKDTINTALGFVLL</sequence>
<dbReference type="AlphaFoldDB" id="A0A450VAZ6"/>
<gene>
    <name evidence="1" type="ORF">BECKH772A_GA0070896_1008010</name>
    <name evidence="2" type="ORF">BECKH772B_GA0070898_1008411</name>
    <name evidence="3" type="ORF">BECKH772C_GA0070978_1007710</name>
</gene>
<evidence type="ECO:0000313" key="2">
    <source>
        <dbReference type="EMBL" id="VFJ95906.1"/>
    </source>
</evidence>